<evidence type="ECO:0000313" key="5">
    <source>
        <dbReference type="RefSeq" id="XP_033529764.1"/>
    </source>
</evidence>
<evidence type="ECO:0000259" key="2">
    <source>
        <dbReference type="Pfam" id="PF15460"/>
    </source>
</evidence>
<dbReference type="GO" id="GO:0004402">
    <property type="term" value="F:histone acetyltransferase activity"/>
    <property type="evidence" value="ECO:0007669"/>
    <property type="project" value="TreeGrafter"/>
</dbReference>
<dbReference type="Pfam" id="PF15460">
    <property type="entry name" value="SAS4"/>
    <property type="match status" value="1"/>
</dbReference>
<feature type="compositionally biased region" description="Basic and acidic residues" evidence="1">
    <location>
        <begin position="124"/>
        <end position="134"/>
    </location>
</feature>
<name>A0A6G1FQT8_9PEZI</name>
<sequence>MKFMPLMPLRRSQGRVLPSPPPPHMQSDPILHPITKPKTRSAKVADSHPPLPPTATNRPPNPARVGTQPRIGSNGFNSNDDAASPANGNGAASGAKNSVTVLRNGTRVLHATGTHPSPPKGVKRPHDDATDAKAVKYPKKTQTKLKFAPLPPIGARDGRDGAGGFSGHELQQETRQDGKEGKKRVRTRSGQATAATEVTGRKSALERMLVPPKPAAVDAVQTADKRTLRSQDGGTRMKSDLAIYFSNYDDIITGAPKARDVIEIDSKIFIMDEPVPDATRPSTSPAASKTQSTSPYAKSHRRSAVSSKPESSTSNGIHPVHFPSISPSLTTPTDPLPDTHYFKPHRRAERKEKQLRNIEKERAQHEKVQLERLLDGLLSPDWLKVMGISGVTESEKKEYEERRAYFVREVRALVEKFRVWKEEERRLKMEREQAVLAREAAATEEEQQGGDESEDGEDVEEEEQELSLDPPRHKPLPHDSDSTSTTDIGAHATQQLLAEASASRPSPPTTLPTPPSPPKPFTSFFAKPHLRAQAMGQQRHGRKAYAFGREVAEGGEREFELPEELRTEEAVRRNARRRRRVRRRTGGEEEEEEG</sequence>
<gene>
    <name evidence="3 5" type="ORF">P152DRAFT_462867</name>
</gene>
<feature type="domain" description="Something about silencing protein 4" evidence="2">
    <location>
        <begin position="334"/>
        <end position="429"/>
    </location>
</feature>
<feature type="compositionally biased region" description="Acidic residues" evidence="1">
    <location>
        <begin position="442"/>
        <end position="466"/>
    </location>
</feature>
<feature type="compositionally biased region" description="Low complexity" evidence="1">
    <location>
        <begin position="326"/>
        <end position="339"/>
    </location>
</feature>
<feature type="compositionally biased region" description="Basic residues" evidence="1">
    <location>
        <begin position="573"/>
        <end position="584"/>
    </location>
</feature>
<dbReference type="Proteomes" id="UP000504638">
    <property type="component" value="Unplaced"/>
</dbReference>
<dbReference type="GeneID" id="54421000"/>
<feature type="compositionally biased region" description="Basic and acidic residues" evidence="1">
    <location>
        <begin position="170"/>
        <end position="180"/>
    </location>
</feature>
<feature type="region of interest" description="Disordered" evidence="1">
    <location>
        <begin position="1"/>
        <end position="234"/>
    </location>
</feature>
<dbReference type="InterPro" id="IPR029184">
    <property type="entry name" value="Sas4_dom"/>
</dbReference>
<dbReference type="OrthoDB" id="1938992at2759"/>
<feature type="compositionally biased region" description="Pro residues" evidence="1">
    <location>
        <begin position="505"/>
        <end position="520"/>
    </location>
</feature>
<feature type="compositionally biased region" description="Polar residues" evidence="1">
    <location>
        <begin position="304"/>
        <end position="316"/>
    </location>
</feature>
<dbReference type="EMBL" id="ML975190">
    <property type="protein sequence ID" value="KAF1808133.1"/>
    <property type="molecule type" value="Genomic_DNA"/>
</dbReference>
<feature type="compositionally biased region" description="Basic and acidic residues" evidence="1">
    <location>
        <begin position="470"/>
        <end position="481"/>
    </location>
</feature>
<feature type="region of interest" description="Disordered" evidence="1">
    <location>
        <begin position="272"/>
        <end position="351"/>
    </location>
</feature>
<dbReference type="RefSeq" id="XP_033529764.1">
    <property type="nucleotide sequence ID" value="XM_033680430.1"/>
</dbReference>
<dbReference type="PANTHER" id="PTHR38422:SF1">
    <property type="entry name" value="SOMETHING ABOUT SILENCING PROTEIN 4"/>
    <property type="match status" value="1"/>
</dbReference>
<organism evidence="3">
    <name type="scientific">Eremomyces bilateralis CBS 781.70</name>
    <dbReference type="NCBI Taxonomy" id="1392243"/>
    <lineage>
        <taxon>Eukaryota</taxon>
        <taxon>Fungi</taxon>
        <taxon>Dikarya</taxon>
        <taxon>Ascomycota</taxon>
        <taxon>Pezizomycotina</taxon>
        <taxon>Dothideomycetes</taxon>
        <taxon>Dothideomycetes incertae sedis</taxon>
        <taxon>Eremomycetales</taxon>
        <taxon>Eremomycetaceae</taxon>
        <taxon>Eremomyces</taxon>
    </lineage>
</organism>
<evidence type="ECO:0000256" key="1">
    <source>
        <dbReference type="SAM" id="MobiDB-lite"/>
    </source>
</evidence>
<reference evidence="3 5" key="1">
    <citation type="submission" date="2020-01" db="EMBL/GenBank/DDBJ databases">
        <authorList>
            <consortium name="DOE Joint Genome Institute"/>
            <person name="Haridas S."/>
            <person name="Albert R."/>
            <person name="Binder M."/>
            <person name="Bloem J."/>
            <person name="Labutti K."/>
            <person name="Salamov A."/>
            <person name="Andreopoulos B."/>
            <person name="Baker S.E."/>
            <person name="Barry K."/>
            <person name="Bills G."/>
            <person name="Bluhm B.H."/>
            <person name="Cannon C."/>
            <person name="Castanera R."/>
            <person name="Culley D.E."/>
            <person name="Daum C."/>
            <person name="Ezra D."/>
            <person name="Gonzalez J.B."/>
            <person name="Henrissat B."/>
            <person name="Kuo A."/>
            <person name="Liang C."/>
            <person name="Lipzen A."/>
            <person name="Lutzoni F."/>
            <person name="Magnuson J."/>
            <person name="Mondo S."/>
            <person name="Nolan M."/>
            <person name="Ohm R."/>
            <person name="Pangilinan J."/>
            <person name="Park H.-J."/>
            <person name="Ramirez L."/>
            <person name="Alfaro M."/>
            <person name="Sun H."/>
            <person name="Tritt A."/>
            <person name="Yoshinaga Y."/>
            <person name="Zwiers L.-H."/>
            <person name="Turgeon B.G."/>
            <person name="Goodwin S.B."/>
            <person name="Spatafora J.W."/>
            <person name="Crous P.W."/>
            <person name="Grigoriev I.V."/>
        </authorList>
    </citation>
    <scope>NUCLEOTIDE SEQUENCE</scope>
    <source>
        <strain evidence="3 5">CBS 781.70</strain>
    </source>
</reference>
<proteinExistence type="predicted"/>
<reference evidence="5" key="3">
    <citation type="submission" date="2025-04" db="UniProtKB">
        <authorList>
            <consortium name="RefSeq"/>
        </authorList>
    </citation>
    <scope>IDENTIFICATION</scope>
    <source>
        <strain evidence="5">CBS 781.70</strain>
    </source>
</reference>
<feature type="compositionally biased region" description="Low complexity" evidence="1">
    <location>
        <begin position="77"/>
        <end position="98"/>
    </location>
</feature>
<feature type="region of interest" description="Disordered" evidence="1">
    <location>
        <begin position="437"/>
        <end position="594"/>
    </location>
</feature>
<feature type="compositionally biased region" description="Polar residues" evidence="1">
    <location>
        <begin position="280"/>
        <end position="296"/>
    </location>
</feature>
<dbReference type="AlphaFoldDB" id="A0A6G1FQT8"/>
<dbReference type="GO" id="GO:0033255">
    <property type="term" value="C:SAS acetyltransferase complex"/>
    <property type="evidence" value="ECO:0007669"/>
    <property type="project" value="InterPro"/>
</dbReference>
<dbReference type="PANTHER" id="PTHR38422">
    <property type="entry name" value="SOMETHING ABOUT SILENCING PROTEIN 4"/>
    <property type="match status" value="1"/>
</dbReference>
<dbReference type="InterPro" id="IPR038988">
    <property type="entry name" value="Sas4"/>
</dbReference>
<feature type="compositionally biased region" description="Polar residues" evidence="1">
    <location>
        <begin position="482"/>
        <end position="496"/>
    </location>
</feature>
<evidence type="ECO:0000313" key="4">
    <source>
        <dbReference type="Proteomes" id="UP000504638"/>
    </source>
</evidence>
<protein>
    <recommendedName>
        <fullName evidence="2">Something about silencing protein 4 domain-containing protein</fullName>
    </recommendedName>
</protein>
<keyword evidence="4" id="KW-1185">Reference proteome</keyword>
<accession>A0A6G1FQT8</accession>
<reference evidence="5" key="2">
    <citation type="submission" date="2020-04" db="EMBL/GenBank/DDBJ databases">
        <authorList>
            <consortium name="NCBI Genome Project"/>
        </authorList>
    </citation>
    <scope>NUCLEOTIDE SEQUENCE</scope>
    <source>
        <strain evidence="5">CBS 781.70</strain>
    </source>
</reference>
<evidence type="ECO:0000313" key="3">
    <source>
        <dbReference type="EMBL" id="KAF1808133.1"/>
    </source>
</evidence>
<feature type="compositionally biased region" description="Basic and acidic residues" evidence="1">
    <location>
        <begin position="550"/>
        <end position="572"/>
    </location>
</feature>
<feature type="compositionally biased region" description="Basic and acidic residues" evidence="1">
    <location>
        <begin position="223"/>
        <end position="234"/>
    </location>
</feature>